<dbReference type="SUPFAM" id="SSF57667">
    <property type="entry name" value="beta-beta-alpha zinc fingers"/>
    <property type="match status" value="1"/>
</dbReference>
<dbReference type="PROSITE" id="PS50157">
    <property type="entry name" value="ZINC_FINGER_C2H2_2"/>
    <property type="match status" value="3"/>
</dbReference>
<evidence type="ECO:0000256" key="3">
    <source>
        <dbReference type="ARBA" id="ARBA00022771"/>
    </source>
</evidence>
<reference evidence="10" key="1">
    <citation type="submission" date="2017-02" db="UniProtKB">
        <authorList>
            <consortium name="WormBaseParasite"/>
        </authorList>
    </citation>
    <scope>IDENTIFICATION</scope>
</reference>
<feature type="compositionally biased region" description="Low complexity" evidence="6">
    <location>
        <begin position="301"/>
        <end position="317"/>
    </location>
</feature>
<dbReference type="Pfam" id="PF00096">
    <property type="entry name" value="zf-C2H2"/>
    <property type="match status" value="1"/>
</dbReference>
<dbReference type="OrthoDB" id="10066279at2759"/>
<feature type="compositionally biased region" description="Polar residues" evidence="6">
    <location>
        <begin position="280"/>
        <end position="300"/>
    </location>
</feature>
<name>A0A0R3SLL9_HYMDI</name>
<dbReference type="InterPro" id="IPR013087">
    <property type="entry name" value="Znf_C2H2_type"/>
</dbReference>
<organism evidence="10">
    <name type="scientific">Hymenolepis diminuta</name>
    <name type="common">Rat tapeworm</name>
    <dbReference type="NCBI Taxonomy" id="6216"/>
    <lineage>
        <taxon>Eukaryota</taxon>
        <taxon>Metazoa</taxon>
        <taxon>Spiralia</taxon>
        <taxon>Lophotrochozoa</taxon>
        <taxon>Platyhelminthes</taxon>
        <taxon>Cestoda</taxon>
        <taxon>Eucestoda</taxon>
        <taxon>Cyclophyllidea</taxon>
        <taxon>Hymenolepididae</taxon>
        <taxon>Hymenolepis</taxon>
    </lineage>
</organism>
<accession>A0A0R3SLL9</accession>
<feature type="compositionally biased region" description="Low complexity" evidence="6">
    <location>
        <begin position="54"/>
        <end position="64"/>
    </location>
</feature>
<dbReference type="PANTHER" id="PTHR24379">
    <property type="entry name" value="KRAB AND ZINC FINGER DOMAIN-CONTAINING"/>
    <property type="match status" value="1"/>
</dbReference>
<evidence type="ECO:0000313" key="9">
    <source>
        <dbReference type="Proteomes" id="UP000274504"/>
    </source>
</evidence>
<evidence type="ECO:0000313" key="10">
    <source>
        <dbReference type="WBParaSite" id="HDID_0000583401-mRNA-1"/>
    </source>
</evidence>
<dbReference type="Proteomes" id="UP000274504">
    <property type="component" value="Unassembled WGS sequence"/>
</dbReference>
<sequence length="469" mass="51376">MDPLFNNSGFNTDNLLSQWPFDFPRCGSDPINVRSDLTGNQGGSSSISQKNNISPTSATSTAPSMPAPVPGRSNDEAVASGDSLKEELRQALRNIIPHKFSLRIQALIAYTVDDNQKGVISIDETFNQTRPDTSLTPTTSNVLDSSQRSAEISLNPSISGSELGNSVPAPTMPFVNLPSYQSAPPGFPPLTAIFPHLIQEDRIPSLQSLLNANTSYVNSLQLAINSLHLSLPINPSPPPTLTTTTVDMKTSTEVAPNVTITNPDIALSYLRLGVTSRPTASLPNTYNNGSRGTSLPSNLDSRSSPTTSSRPLSRAPSQALFGRRRAHSRRFSCNQCGEESPSLSELNQHTWVNHSSFRCTYCNAKFTQRCNLLRHSLKHVEFKAYTCNICASGYYRKDHLTRHIKEAHPNVSPRLNITTHIRPSECLDYLNNTRPMRNPNLRIGTCNNNIRSSLNVLNQGSTTLPQNLL</sequence>
<evidence type="ECO:0000256" key="4">
    <source>
        <dbReference type="ARBA" id="ARBA00022833"/>
    </source>
</evidence>
<evidence type="ECO:0000256" key="6">
    <source>
        <dbReference type="SAM" id="MobiDB-lite"/>
    </source>
</evidence>
<feature type="domain" description="C2H2-type" evidence="7">
    <location>
        <begin position="331"/>
        <end position="359"/>
    </location>
</feature>
<dbReference type="Gene3D" id="3.30.160.60">
    <property type="entry name" value="Classic Zinc Finger"/>
    <property type="match status" value="2"/>
</dbReference>
<evidence type="ECO:0000259" key="7">
    <source>
        <dbReference type="PROSITE" id="PS50157"/>
    </source>
</evidence>
<protein>
    <submittedName>
        <fullName evidence="10">C2H2-type domain-containing protein</fullName>
    </submittedName>
</protein>
<keyword evidence="3 5" id="KW-0863">Zinc-finger</keyword>
<feature type="compositionally biased region" description="Polar residues" evidence="6">
    <location>
        <begin position="35"/>
        <end position="53"/>
    </location>
</feature>
<dbReference type="AlphaFoldDB" id="A0A0R3SLL9"/>
<feature type="domain" description="C2H2-type" evidence="7">
    <location>
        <begin position="357"/>
        <end position="384"/>
    </location>
</feature>
<proteinExistence type="predicted"/>
<feature type="domain" description="C2H2-type" evidence="7">
    <location>
        <begin position="385"/>
        <end position="413"/>
    </location>
</feature>
<reference evidence="8 9" key="2">
    <citation type="submission" date="2018-11" db="EMBL/GenBank/DDBJ databases">
        <authorList>
            <consortium name="Pathogen Informatics"/>
        </authorList>
    </citation>
    <scope>NUCLEOTIDE SEQUENCE [LARGE SCALE GENOMIC DNA]</scope>
</reference>
<feature type="region of interest" description="Disordered" evidence="6">
    <location>
        <begin position="280"/>
        <end position="323"/>
    </location>
</feature>
<evidence type="ECO:0000256" key="1">
    <source>
        <dbReference type="ARBA" id="ARBA00022723"/>
    </source>
</evidence>
<dbReference type="SMART" id="SM00355">
    <property type="entry name" value="ZnF_C2H2"/>
    <property type="match status" value="3"/>
</dbReference>
<evidence type="ECO:0000256" key="5">
    <source>
        <dbReference type="PROSITE-ProRule" id="PRU00042"/>
    </source>
</evidence>
<dbReference type="InterPro" id="IPR036236">
    <property type="entry name" value="Znf_C2H2_sf"/>
</dbReference>
<feature type="region of interest" description="Disordered" evidence="6">
    <location>
        <begin position="32"/>
        <end position="81"/>
    </location>
</feature>
<keyword evidence="1" id="KW-0479">Metal-binding</keyword>
<evidence type="ECO:0000256" key="2">
    <source>
        <dbReference type="ARBA" id="ARBA00022737"/>
    </source>
</evidence>
<evidence type="ECO:0000313" key="8">
    <source>
        <dbReference type="EMBL" id="VDL58150.1"/>
    </source>
</evidence>
<keyword evidence="2" id="KW-0677">Repeat</keyword>
<keyword evidence="4" id="KW-0862">Zinc</keyword>
<dbReference type="WBParaSite" id="HDID_0000583401-mRNA-1">
    <property type="protein sequence ID" value="HDID_0000583401-mRNA-1"/>
    <property type="gene ID" value="HDID_0000583401"/>
</dbReference>
<dbReference type="GO" id="GO:0008270">
    <property type="term" value="F:zinc ion binding"/>
    <property type="evidence" value="ECO:0007669"/>
    <property type="project" value="UniProtKB-KW"/>
</dbReference>
<gene>
    <name evidence="8" type="ORF">HDID_LOCUS5832</name>
</gene>
<dbReference type="PANTHER" id="PTHR24379:SF121">
    <property type="entry name" value="C2H2-TYPE DOMAIN-CONTAINING PROTEIN"/>
    <property type="match status" value="1"/>
</dbReference>
<dbReference type="EMBL" id="UYSG01003520">
    <property type="protein sequence ID" value="VDL58150.1"/>
    <property type="molecule type" value="Genomic_DNA"/>
</dbReference>
<dbReference type="STRING" id="6216.A0A0R3SLL9"/>
<dbReference type="PROSITE" id="PS00028">
    <property type="entry name" value="ZINC_FINGER_C2H2_1"/>
    <property type="match status" value="2"/>
</dbReference>